<dbReference type="OrthoDB" id="9802846at2"/>
<dbReference type="Pfam" id="PF04965">
    <property type="entry name" value="GPW_gp25"/>
    <property type="match status" value="1"/>
</dbReference>
<sequence length="128" mass="14456">MSLIAATLPIRYVHWQHRLGALGEAVTGVDDVVQAFSIILRTPKGSDPLRPLFGTRIYQYLDWPIQRARPHVVRESIEALRRWEPRAVVERILSTIDGSRLNLRVPYRLADGIAGTTLVPFDFGRGTP</sequence>
<protein>
    <submittedName>
        <fullName evidence="2">Baseplate protein</fullName>
    </submittedName>
</protein>
<feature type="domain" description="IraD/Gp25-like" evidence="1">
    <location>
        <begin position="29"/>
        <end position="110"/>
    </location>
</feature>
<dbReference type="Proteomes" id="UP000253772">
    <property type="component" value="Chromosome c1"/>
</dbReference>
<dbReference type="RefSeq" id="WP_017513066.1">
    <property type="nucleotide sequence ID" value="NZ_CP037900.1"/>
</dbReference>
<accession>A0A482IRW6</accession>
<dbReference type="Gene3D" id="3.10.450.40">
    <property type="match status" value="1"/>
</dbReference>
<gene>
    <name evidence="2" type="ORF">DDF84_008840</name>
</gene>
<dbReference type="EMBL" id="CP037900">
    <property type="protein sequence ID" value="QBP09859.1"/>
    <property type="molecule type" value="Genomic_DNA"/>
</dbReference>
<dbReference type="AlphaFoldDB" id="A0A482IRW6"/>
<proteinExistence type="predicted"/>
<reference evidence="2 3" key="1">
    <citation type="submission" date="2019-03" db="EMBL/GenBank/DDBJ databases">
        <title>Comparative insights into the high quality Complete genome sequence of highly metal resistant Cupriavidus metallidurans strain BS1 isolated from a gold-copper mine.</title>
        <authorList>
            <person name="Mazhar H.S."/>
            <person name="Rensing C."/>
        </authorList>
    </citation>
    <scope>NUCLEOTIDE SEQUENCE [LARGE SCALE GENOMIC DNA]</scope>
    <source>
        <strain evidence="2 3">BS1</strain>
    </source>
</reference>
<organism evidence="2 3">
    <name type="scientific">Cupriavidus metallidurans</name>
    <dbReference type="NCBI Taxonomy" id="119219"/>
    <lineage>
        <taxon>Bacteria</taxon>
        <taxon>Pseudomonadati</taxon>
        <taxon>Pseudomonadota</taxon>
        <taxon>Betaproteobacteria</taxon>
        <taxon>Burkholderiales</taxon>
        <taxon>Burkholderiaceae</taxon>
        <taxon>Cupriavidus</taxon>
    </lineage>
</organism>
<evidence type="ECO:0000313" key="3">
    <source>
        <dbReference type="Proteomes" id="UP000253772"/>
    </source>
</evidence>
<evidence type="ECO:0000313" key="2">
    <source>
        <dbReference type="EMBL" id="QBP09859.1"/>
    </source>
</evidence>
<name>A0A482IRW6_9BURK</name>
<dbReference type="SUPFAM" id="SSF160719">
    <property type="entry name" value="gpW/gp25-like"/>
    <property type="match status" value="1"/>
</dbReference>
<dbReference type="InterPro" id="IPR007048">
    <property type="entry name" value="IraD/Gp25-like"/>
</dbReference>
<evidence type="ECO:0000259" key="1">
    <source>
        <dbReference type="Pfam" id="PF04965"/>
    </source>
</evidence>